<name>A0A518BZ23_9BACT</name>
<dbReference type="RefSeq" id="WP_236254829.1">
    <property type="nucleotide sequence ID" value="NZ_CP036280.1"/>
</dbReference>
<reference evidence="3 4" key="1">
    <citation type="submission" date="2019-02" db="EMBL/GenBank/DDBJ databases">
        <title>Deep-cultivation of Planctomycetes and their phenomic and genomic characterization uncovers novel biology.</title>
        <authorList>
            <person name="Wiegand S."/>
            <person name="Jogler M."/>
            <person name="Boedeker C."/>
            <person name="Pinto D."/>
            <person name="Vollmers J."/>
            <person name="Rivas-Marin E."/>
            <person name="Kohn T."/>
            <person name="Peeters S.H."/>
            <person name="Heuer A."/>
            <person name="Rast P."/>
            <person name="Oberbeckmann S."/>
            <person name="Bunk B."/>
            <person name="Jeske O."/>
            <person name="Meyerdierks A."/>
            <person name="Storesund J.E."/>
            <person name="Kallscheuer N."/>
            <person name="Luecker S."/>
            <person name="Lage O.M."/>
            <person name="Pohl T."/>
            <person name="Merkel B.J."/>
            <person name="Hornburger P."/>
            <person name="Mueller R.-W."/>
            <person name="Bruemmer F."/>
            <person name="Labrenz M."/>
            <person name="Spormann A.M."/>
            <person name="Op den Camp H."/>
            <person name="Overmann J."/>
            <person name="Amann R."/>
            <person name="Jetten M.S.M."/>
            <person name="Mascher T."/>
            <person name="Medema M.H."/>
            <person name="Devos D.P."/>
            <person name="Kaster A.-K."/>
            <person name="Ovreas L."/>
            <person name="Rohde M."/>
            <person name="Galperin M.Y."/>
            <person name="Jogler C."/>
        </authorList>
    </citation>
    <scope>NUCLEOTIDE SEQUENCE [LARGE SCALE GENOMIC DNA]</scope>
    <source>
        <strain evidence="3 4">Pan265</strain>
    </source>
</reference>
<keyword evidence="3" id="KW-0808">Transferase</keyword>
<dbReference type="InterPro" id="IPR001173">
    <property type="entry name" value="Glyco_trans_2-like"/>
</dbReference>
<dbReference type="InterPro" id="IPR050834">
    <property type="entry name" value="Glycosyltransf_2"/>
</dbReference>
<dbReference type="SUPFAM" id="SSF53448">
    <property type="entry name" value="Nucleotide-diphospho-sugar transferases"/>
    <property type="match status" value="1"/>
</dbReference>
<organism evidence="3 4">
    <name type="scientific">Mucisphaera calidilacus</name>
    <dbReference type="NCBI Taxonomy" id="2527982"/>
    <lineage>
        <taxon>Bacteria</taxon>
        <taxon>Pseudomonadati</taxon>
        <taxon>Planctomycetota</taxon>
        <taxon>Phycisphaerae</taxon>
        <taxon>Phycisphaerales</taxon>
        <taxon>Phycisphaeraceae</taxon>
        <taxon>Mucisphaera</taxon>
    </lineage>
</organism>
<evidence type="ECO:0000256" key="1">
    <source>
        <dbReference type="SAM" id="MobiDB-lite"/>
    </source>
</evidence>
<dbReference type="KEGG" id="mcad:Pan265_20830"/>
<dbReference type="Pfam" id="PF00535">
    <property type="entry name" value="Glycos_transf_2"/>
    <property type="match status" value="1"/>
</dbReference>
<dbReference type="EMBL" id="CP036280">
    <property type="protein sequence ID" value="QDU72219.1"/>
    <property type="molecule type" value="Genomic_DNA"/>
</dbReference>
<dbReference type="GO" id="GO:0016757">
    <property type="term" value="F:glycosyltransferase activity"/>
    <property type="evidence" value="ECO:0007669"/>
    <property type="project" value="UniProtKB-KW"/>
</dbReference>
<accession>A0A518BZ23</accession>
<sequence length="324" mass="36308">MQEPIPPARRRPALNPERKLSNQARPRVSLIIPCFHAGDTLESTLCSVFDQGYADLEVLVVDGGSRDQTLDVIERYETQINWYDAHTDTGPAEAVNRALDVATGEIIGFLDADALLMPQVLGDVVRKMCSVDRPSWLIGQAVALDETGQLAEPLASIRSLSLASMLRRTQLEPARGSVFFRRSLLGEVGPLDVKLRFAWTFELYARLLAEGHRPGVISRGLAAVRMNEACSIMRTVRKGQERVTVARRYLDQLDPWDRYTVWQSCDERARVHTLALAELDPSSASRYLWDELTHHPGWIADPMYRDQLIAASQPAETSLYRLAA</sequence>
<dbReference type="Proteomes" id="UP000320386">
    <property type="component" value="Chromosome"/>
</dbReference>
<proteinExistence type="predicted"/>
<evidence type="ECO:0000313" key="4">
    <source>
        <dbReference type="Proteomes" id="UP000320386"/>
    </source>
</evidence>
<keyword evidence="3" id="KW-0328">Glycosyltransferase</keyword>
<evidence type="ECO:0000313" key="3">
    <source>
        <dbReference type="EMBL" id="QDU72219.1"/>
    </source>
</evidence>
<dbReference type="InterPro" id="IPR029044">
    <property type="entry name" value="Nucleotide-diphossugar_trans"/>
</dbReference>
<evidence type="ECO:0000259" key="2">
    <source>
        <dbReference type="Pfam" id="PF00535"/>
    </source>
</evidence>
<feature type="region of interest" description="Disordered" evidence="1">
    <location>
        <begin position="1"/>
        <end position="21"/>
    </location>
</feature>
<protein>
    <submittedName>
        <fullName evidence="3">PGL p-HBAD biosynthesis glycosyltransferase</fullName>
        <ecNumber evidence="3">2.4.1.-</ecNumber>
    </submittedName>
</protein>
<dbReference type="AlphaFoldDB" id="A0A518BZ23"/>
<dbReference type="EC" id="2.4.1.-" evidence="3"/>
<keyword evidence="4" id="KW-1185">Reference proteome</keyword>
<dbReference type="PANTHER" id="PTHR43685:SF2">
    <property type="entry name" value="GLYCOSYLTRANSFERASE 2-LIKE DOMAIN-CONTAINING PROTEIN"/>
    <property type="match status" value="1"/>
</dbReference>
<dbReference type="Gene3D" id="3.90.550.10">
    <property type="entry name" value="Spore Coat Polysaccharide Biosynthesis Protein SpsA, Chain A"/>
    <property type="match status" value="1"/>
</dbReference>
<dbReference type="PANTHER" id="PTHR43685">
    <property type="entry name" value="GLYCOSYLTRANSFERASE"/>
    <property type="match status" value="1"/>
</dbReference>
<feature type="domain" description="Glycosyltransferase 2-like" evidence="2">
    <location>
        <begin position="29"/>
        <end position="130"/>
    </location>
</feature>
<gene>
    <name evidence="3" type="ORF">Pan265_20830</name>
</gene>